<dbReference type="InterPro" id="IPR027417">
    <property type="entry name" value="P-loop_NTPase"/>
</dbReference>
<dbReference type="GO" id="GO:0005829">
    <property type="term" value="C:cytosol"/>
    <property type="evidence" value="ECO:0007669"/>
    <property type="project" value="TreeGrafter"/>
</dbReference>
<keyword evidence="5" id="KW-1185">Reference proteome</keyword>
<dbReference type="PANTHER" id="PTHR43384:SF6">
    <property type="entry name" value="SEPTUM SITE-DETERMINING PROTEIN MIND HOMOLOG, CHLOROPLASTIC"/>
    <property type="match status" value="1"/>
</dbReference>
<organism evidence="4 5">
    <name type="scientific">Desulfotomaculum copahuensis</name>
    <dbReference type="NCBI Taxonomy" id="1838280"/>
    <lineage>
        <taxon>Bacteria</taxon>
        <taxon>Bacillati</taxon>
        <taxon>Bacillota</taxon>
        <taxon>Clostridia</taxon>
        <taxon>Eubacteriales</taxon>
        <taxon>Desulfotomaculaceae</taxon>
        <taxon>Desulfotomaculum</taxon>
    </lineage>
</organism>
<protein>
    <recommendedName>
        <fullName evidence="3">CobQ/CobB/MinD/ParA nucleotide binding domain-containing protein</fullName>
    </recommendedName>
</protein>
<dbReference type="GO" id="GO:0005524">
    <property type="term" value="F:ATP binding"/>
    <property type="evidence" value="ECO:0007669"/>
    <property type="project" value="UniProtKB-KW"/>
</dbReference>
<dbReference type="AlphaFoldDB" id="A0A1B7LG09"/>
<reference evidence="4 5" key="1">
    <citation type="submission" date="2016-04" db="EMBL/GenBank/DDBJ databases">
        <authorList>
            <person name="Evans L.H."/>
            <person name="Alamgir A."/>
            <person name="Owens N."/>
            <person name="Weber N.D."/>
            <person name="Virtaneva K."/>
            <person name="Barbian K."/>
            <person name="Babar A."/>
            <person name="Rosenke K."/>
        </authorList>
    </citation>
    <scope>NUCLEOTIDE SEQUENCE [LARGE SCALE GENOMIC DNA]</scope>
    <source>
        <strain evidence="4 5">LMa1</strain>
    </source>
</reference>
<evidence type="ECO:0000256" key="1">
    <source>
        <dbReference type="ARBA" id="ARBA00022741"/>
    </source>
</evidence>
<evidence type="ECO:0000256" key="2">
    <source>
        <dbReference type="ARBA" id="ARBA00022840"/>
    </source>
</evidence>
<feature type="domain" description="CobQ/CobB/MinD/ParA nucleotide binding" evidence="3">
    <location>
        <begin position="138"/>
        <end position="361"/>
    </location>
</feature>
<dbReference type="STRING" id="1838280.A6M21_07620"/>
<comment type="caution">
    <text evidence="4">The sequence shown here is derived from an EMBL/GenBank/DDBJ whole genome shotgun (WGS) entry which is preliminary data.</text>
</comment>
<name>A0A1B7LG09_9FIRM</name>
<dbReference type="Proteomes" id="UP000078532">
    <property type="component" value="Unassembled WGS sequence"/>
</dbReference>
<dbReference type="InterPro" id="IPR050625">
    <property type="entry name" value="ParA/MinD_ATPase"/>
</dbReference>
<dbReference type="GO" id="GO:0051782">
    <property type="term" value="P:negative regulation of cell division"/>
    <property type="evidence" value="ECO:0007669"/>
    <property type="project" value="TreeGrafter"/>
</dbReference>
<proteinExistence type="predicted"/>
<dbReference type="PANTHER" id="PTHR43384">
    <property type="entry name" value="SEPTUM SITE-DETERMINING PROTEIN MIND HOMOLOG, CHLOROPLASTIC-RELATED"/>
    <property type="match status" value="1"/>
</dbReference>
<gene>
    <name evidence="4" type="ORF">A6M21_07620</name>
</gene>
<evidence type="ECO:0000313" key="5">
    <source>
        <dbReference type="Proteomes" id="UP000078532"/>
    </source>
</evidence>
<accession>A0A1B7LG09</accession>
<evidence type="ECO:0000313" key="4">
    <source>
        <dbReference type="EMBL" id="OAT83696.1"/>
    </source>
</evidence>
<evidence type="ECO:0000259" key="3">
    <source>
        <dbReference type="Pfam" id="PF01656"/>
    </source>
</evidence>
<sequence>MDIFLSGWPPGAPPVVRVAADISSAVETLAEGEGAVVVGFPDAAGLEFALEMADLYRHRRFFLAVEPEALSDVSLWRRATGKGMMLVSASNAAEEVAAALPGAGAPRREPEPAEVIARVGKEMASSDNRVKRANKLSIACWSTRGGVGKTALAVNLAVSLALWGQNVSPVYKVCLVDGDAEGGNLRLWLGCPEPRVTLPAWLDLDEDGKVVWNTVQEYLMCHSESGLYYLPRSSRASDAAFVTPELMEKTYRVLTRHFDAVIYDLDPSVRKSSLDILSRVGTILVVSRPDLPTVESIGDDIRDLAPEHGLDLSKMRLVINRLSKTSEFKSDKVAQRVHVPLIVPPLPEDHRVEQAVNHGRPPALVYPDSDFSRAVTGIARNLVGQEIWSKNELRMGWFKRLACLFKGRAAM</sequence>
<dbReference type="Gene3D" id="3.40.50.300">
    <property type="entry name" value="P-loop containing nucleotide triphosphate hydrolases"/>
    <property type="match status" value="1"/>
</dbReference>
<keyword evidence="2" id="KW-0067">ATP-binding</keyword>
<dbReference type="EMBL" id="LYVF01000099">
    <property type="protein sequence ID" value="OAT83696.1"/>
    <property type="molecule type" value="Genomic_DNA"/>
</dbReference>
<dbReference type="SUPFAM" id="SSF52540">
    <property type="entry name" value="P-loop containing nucleoside triphosphate hydrolases"/>
    <property type="match status" value="1"/>
</dbReference>
<dbReference type="InterPro" id="IPR002586">
    <property type="entry name" value="CobQ/CobB/MinD/ParA_Nub-bd_dom"/>
</dbReference>
<dbReference type="GO" id="GO:0009898">
    <property type="term" value="C:cytoplasmic side of plasma membrane"/>
    <property type="evidence" value="ECO:0007669"/>
    <property type="project" value="TreeGrafter"/>
</dbReference>
<dbReference type="GO" id="GO:0016887">
    <property type="term" value="F:ATP hydrolysis activity"/>
    <property type="evidence" value="ECO:0007669"/>
    <property type="project" value="TreeGrafter"/>
</dbReference>
<dbReference type="Pfam" id="PF01656">
    <property type="entry name" value="CbiA"/>
    <property type="match status" value="1"/>
</dbReference>
<keyword evidence="1" id="KW-0547">Nucleotide-binding</keyword>